<dbReference type="InterPro" id="IPR036052">
    <property type="entry name" value="TrpB-like_PALP_sf"/>
</dbReference>
<comment type="similarity">
    <text evidence="4 12">Belongs to the TrpB family.</text>
</comment>
<dbReference type="EC" id="4.2.1.20" evidence="12"/>
<dbReference type="UniPathway" id="UPA00035">
    <property type="reaction ID" value="UER00044"/>
</dbReference>
<evidence type="ECO:0000256" key="11">
    <source>
        <dbReference type="ARBA" id="ARBA00049047"/>
    </source>
</evidence>
<dbReference type="GO" id="GO:0004834">
    <property type="term" value="F:tryptophan synthase activity"/>
    <property type="evidence" value="ECO:0007669"/>
    <property type="project" value="UniProtKB-UniRule"/>
</dbReference>
<evidence type="ECO:0000256" key="10">
    <source>
        <dbReference type="ARBA" id="ARBA00023239"/>
    </source>
</evidence>
<evidence type="ECO:0000256" key="7">
    <source>
        <dbReference type="ARBA" id="ARBA00022822"/>
    </source>
</evidence>
<dbReference type="FunFam" id="3.40.50.1100:FF:000004">
    <property type="entry name" value="Tryptophan synthase beta chain"/>
    <property type="match status" value="1"/>
</dbReference>
<dbReference type="Pfam" id="PF00291">
    <property type="entry name" value="PALP"/>
    <property type="match status" value="1"/>
</dbReference>
<dbReference type="PROSITE" id="PS00168">
    <property type="entry name" value="TRP_SYNTHASE_BETA"/>
    <property type="match status" value="1"/>
</dbReference>
<dbReference type="InterPro" id="IPR023026">
    <property type="entry name" value="Trp_synth_beta/beta-like"/>
</dbReference>
<keyword evidence="9 12" id="KW-0057">Aromatic amino acid biosynthesis</keyword>
<dbReference type="HAMAP" id="MF_00133">
    <property type="entry name" value="Trp_synth_beta"/>
    <property type="match status" value="1"/>
</dbReference>
<dbReference type="InterPro" id="IPR006653">
    <property type="entry name" value="Trp_synth_b_CS"/>
</dbReference>
<keyword evidence="15" id="KW-1185">Reference proteome</keyword>
<dbReference type="Proteomes" id="UP000094463">
    <property type="component" value="Chromosome"/>
</dbReference>
<evidence type="ECO:0000313" key="14">
    <source>
        <dbReference type="EMBL" id="AOM82926.1"/>
    </source>
</evidence>
<keyword evidence="8 12" id="KW-0663">Pyridoxal phosphate</keyword>
<dbReference type="KEGG" id="bbev:BBEV_1565"/>
<evidence type="ECO:0000256" key="1">
    <source>
        <dbReference type="ARBA" id="ARBA00001933"/>
    </source>
</evidence>
<dbReference type="STRING" id="632773.BBEV_1565"/>
<dbReference type="InterPro" id="IPR006654">
    <property type="entry name" value="Trp_synth_beta"/>
</dbReference>
<comment type="function">
    <text evidence="2 12">The beta subunit is responsible for the synthesis of L-tryptophan from indole and L-serine.</text>
</comment>
<keyword evidence="7 12" id="KW-0822">Tryptophan biosynthesis</keyword>
<dbReference type="FunFam" id="3.40.50.1100:FF:000001">
    <property type="entry name" value="Tryptophan synthase beta chain"/>
    <property type="match status" value="1"/>
</dbReference>
<dbReference type="NCBIfam" id="TIGR00263">
    <property type="entry name" value="trpB"/>
    <property type="match status" value="1"/>
</dbReference>
<dbReference type="GO" id="GO:0005737">
    <property type="term" value="C:cytoplasm"/>
    <property type="evidence" value="ECO:0007669"/>
    <property type="project" value="TreeGrafter"/>
</dbReference>
<evidence type="ECO:0000256" key="3">
    <source>
        <dbReference type="ARBA" id="ARBA00004733"/>
    </source>
</evidence>
<reference evidence="14 15" key="1">
    <citation type="submission" date="2015-08" db="EMBL/GenBank/DDBJ databases">
        <title>The complete genome sequence of Bacillus beveridgei MLTeJB.</title>
        <authorList>
            <person name="Hanson T.E."/>
            <person name="Mesa C."/>
            <person name="Basesman S.M."/>
            <person name="Oremland R.S."/>
        </authorList>
    </citation>
    <scope>NUCLEOTIDE SEQUENCE [LARGE SCALE GENOMIC DNA]</scope>
    <source>
        <strain evidence="14 15">MLTeJB</strain>
    </source>
</reference>
<evidence type="ECO:0000256" key="4">
    <source>
        <dbReference type="ARBA" id="ARBA00009982"/>
    </source>
</evidence>
<dbReference type="RefSeq" id="WP_069364961.1">
    <property type="nucleotide sequence ID" value="NZ_CP012502.1"/>
</dbReference>
<dbReference type="PATRIC" id="fig|632773.3.peg.1648"/>
<dbReference type="PIRSF" id="PIRSF001413">
    <property type="entry name" value="Trp_syn_beta"/>
    <property type="match status" value="1"/>
</dbReference>
<dbReference type="SUPFAM" id="SSF53686">
    <property type="entry name" value="Tryptophan synthase beta subunit-like PLP-dependent enzymes"/>
    <property type="match status" value="1"/>
</dbReference>
<comment type="catalytic activity">
    <reaction evidence="11 12">
        <text>(1S,2R)-1-C-(indol-3-yl)glycerol 3-phosphate + L-serine = D-glyceraldehyde 3-phosphate + L-tryptophan + H2O</text>
        <dbReference type="Rhea" id="RHEA:10532"/>
        <dbReference type="ChEBI" id="CHEBI:15377"/>
        <dbReference type="ChEBI" id="CHEBI:33384"/>
        <dbReference type="ChEBI" id="CHEBI:57912"/>
        <dbReference type="ChEBI" id="CHEBI:58866"/>
        <dbReference type="ChEBI" id="CHEBI:59776"/>
        <dbReference type="EC" id="4.2.1.20"/>
    </reaction>
</comment>
<dbReference type="AlphaFoldDB" id="A0A1D7QV76"/>
<comment type="cofactor">
    <cofactor evidence="1 12">
        <name>pyridoxal 5'-phosphate</name>
        <dbReference type="ChEBI" id="CHEBI:597326"/>
    </cofactor>
</comment>
<protein>
    <recommendedName>
        <fullName evidence="12">Tryptophan synthase beta chain</fullName>
        <ecNumber evidence="12">4.2.1.20</ecNumber>
    </recommendedName>
</protein>
<comment type="subunit">
    <text evidence="5 12">Tetramer of two alpha and two beta chains.</text>
</comment>
<evidence type="ECO:0000313" key="15">
    <source>
        <dbReference type="Proteomes" id="UP000094463"/>
    </source>
</evidence>
<comment type="pathway">
    <text evidence="3 12">Amino-acid biosynthesis; L-tryptophan biosynthesis; L-tryptophan from chorismate: step 5/5.</text>
</comment>
<dbReference type="Gene3D" id="3.40.50.1100">
    <property type="match status" value="2"/>
</dbReference>
<evidence type="ECO:0000256" key="6">
    <source>
        <dbReference type="ARBA" id="ARBA00022605"/>
    </source>
</evidence>
<keyword evidence="10 12" id="KW-0456">Lyase</keyword>
<dbReference type="CDD" id="cd06446">
    <property type="entry name" value="Trp-synth_B"/>
    <property type="match status" value="1"/>
</dbReference>
<dbReference type="EMBL" id="CP012502">
    <property type="protein sequence ID" value="AOM82926.1"/>
    <property type="molecule type" value="Genomic_DNA"/>
</dbReference>
<evidence type="ECO:0000259" key="13">
    <source>
        <dbReference type="Pfam" id="PF00291"/>
    </source>
</evidence>
<dbReference type="OrthoDB" id="9766131at2"/>
<keyword evidence="6 12" id="KW-0028">Amino-acid biosynthesis</keyword>
<organism evidence="14 15">
    <name type="scientific">Salisediminibacterium beveridgei</name>
    <dbReference type="NCBI Taxonomy" id="632773"/>
    <lineage>
        <taxon>Bacteria</taxon>
        <taxon>Bacillati</taxon>
        <taxon>Bacillota</taxon>
        <taxon>Bacilli</taxon>
        <taxon>Bacillales</taxon>
        <taxon>Bacillaceae</taxon>
        <taxon>Salisediminibacterium</taxon>
    </lineage>
</organism>
<evidence type="ECO:0000256" key="2">
    <source>
        <dbReference type="ARBA" id="ARBA00002786"/>
    </source>
</evidence>
<dbReference type="PANTHER" id="PTHR48077">
    <property type="entry name" value="TRYPTOPHAN SYNTHASE-RELATED"/>
    <property type="match status" value="1"/>
</dbReference>
<proteinExistence type="inferred from homology"/>
<evidence type="ECO:0000256" key="8">
    <source>
        <dbReference type="ARBA" id="ARBA00022898"/>
    </source>
</evidence>
<gene>
    <name evidence="14" type="primary">trpB-2</name>
    <name evidence="12" type="synonym">trpB</name>
    <name evidence="14" type="ORF">BBEV_1565</name>
</gene>
<accession>A0A1D7QV76</accession>
<feature type="modified residue" description="N6-(pyridoxal phosphate)lysine" evidence="12">
    <location>
        <position position="91"/>
    </location>
</feature>
<dbReference type="InterPro" id="IPR001926">
    <property type="entry name" value="TrpB-like_PALP"/>
</dbReference>
<feature type="domain" description="Tryptophan synthase beta chain-like PALP" evidence="13">
    <location>
        <begin position="58"/>
        <end position="373"/>
    </location>
</feature>
<sequence>MNRSETREKGYFGEFGGSFVPQSLQEVLDLLEESFLKYKDDDDFNLAYKACLKDFVGRENPLSYAKHLSEDFGGPKIYLKREDLNHTGAHKINNVIGQILLAERMGAHRIIAETGAGQHGVATATACAMFGMDCSIYMGEVDMKRQSLNVFRMELLGAKVIPVTSGQGRLKDAVDAALGDLVENYESTFYLLGSAVGPHPFPSMVKHFQAVSSEESKRQILDKEGQLPAAVFAVTGGGSNAIGAFAHYIDEPSVRLIGVEPEEAATMTEGTPAVIHGFKCLLLQDSEGNPLPTHSIAAGLDYPGIGPEHSQLKTSGRAEYYTVSKKEVLEAFQLLSRKEGIIPALESAHAVALAKNLAHEFTSDQAVIINISGRGDKDVEQVFDMLR</sequence>
<dbReference type="PANTHER" id="PTHR48077:SF3">
    <property type="entry name" value="TRYPTOPHAN SYNTHASE"/>
    <property type="match status" value="1"/>
</dbReference>
<name>A0A1D7QV76_9BACI</name>
<evidence type="ECO:0000256" key="12">
    <source>
        <dbReference type="HAMAP-Rule" id="MF_00133"/>
    </source>
</evidence>
<evidence type="ECO:0000256" key="9">
    <source>
        <dbReference type="ARBA" id="ARBA00023141"/>
    </source>
</evidence>
<evidence type="ECO:0000256" key="5">
    <source>
        <dbReference type="ARBA" id="ARBA00011270"/>
    </source>
</evidence>